<proteinExistence type="predicted"/>
<reference evidence="5 6" key="1">
    <citation type="journal article" date="2020" name="ISME J.">
        <title>Uncovering the hidden diversity of litter-decomposition mechanisms in mushroom-forming fungi.</title>
        <authorList>
            <person name="Floudas D."/>
            <person name="Bentzer J."/>
            <person name="Ahren D."/>
            <person name="Johansson T."/>
            <person name="Persson P."/>
            <person name="Tunlid A."/>
        </authorList>
    </citation>
    <scope>NUCLEOTIDE SEQUENCE [LARGE SCALE GENOMIC DNA]</scope>
    <source>
        <strain evidence="5 6">CBS 101986</strain>
    </source>
</reference>
<dbReference type="GO" id="GO:0005975">
    <property type="term" value="P:carbohydrate metabolic process"/>
    <property type="evidence" value="ECO:0007669"/>
    <property type="project" value="InterPro"/>
</dbReference>
<dbReference type="PIRSF" id="PIRSF007663">
    <property type="entry name" value="UCP007663"/>
    <property type="match status" value="1"/>
</dbReference>
<keyword evidence="1" id="KW-0812">Transmembrane</keyword>
<keyword evidence="1" id="KW-0472">Membrane</keyword>
<dbReference type="InterPro" id="IPR027414">
    <property type="entry name" value="GH95_N_dom"/>
</dbReference>
<evidence type="ECO:0008006" key="7">
    <source>
        <dbReference type="Google" id="ProtNLM"/>
    </source>
</evidence>
<dbReference type="Gene3D" id="1.50.10.10">
    <property type="match status" value="1"/>
</dbReference>
<protein>
    <recommendedName>
        <fullName evidence="7">Glycoside hydrolase family 95 protein</fullName>
    </recommendedName>
</protein>
<dbReference type="OrthoDB" id="2848340at2759"/>
<dbReference type="AlphaFoldDB" id="A0A8H5ATQ5"/>
<dbReference type="InterPro" id="IPR049053">
    <property type="entry name" value="AFCA-like_C"/>
</dbReference>
<dbReference type="InterPro" id="IPR054363">
    <property type="entry name" value="GH95_cat"/>
</dbReference>
<keyword evidence="1" id="KW-1133">Transmembrane helix</keyword>
<evidence type="ECO:0000313" key="5">
    <source>
        <dbReference type="EMBL" id="KAF5310680.1"/>
    </source>
</evidence>
<organism evidence="5 6">
    <name type="scientific">Psilocybe cf. subviscida</name>
    <dbReference type="NCBI Taxonomy" id="2480587"/>
    <lineage>
        <taxon>Eukaryota</taxon>
        <taxon>Fungi</taxon>
        <taxon>Dikarya</taxon>
        <taxon>Basidiomycota</taxon>
        <taxon>Agaricomycotina</taxon>
        <taxon>Agaricomycetes</taxon>
        <taxon>Agaricomycetidae</taxon>
        <taxon>Agaricales</taxon>
        <taxon>Agaricineae</taxon>
        <taxon>Strophariaceae</taxon>
        <taxon>Psilocybe</taxon>
    </lineage>
</organism>
<evidence type="ECO:0000256" key="1">
    <source>
        <dbReference type="SAM" id="Phobius"/>
    </source>
</evidence>
<dbReference type="InterPro" id="IPR016518">
    <property type="entry name" value="Alpha-L-fucosidase"/>
</dbReference>
<dbReference type="Pfam" id="PF22124">
    <property type="entry name" value="Glyco_hydro_95_cat"/>
    <property type="match status" value="1"/>
</dbReference>
<dbReference type="InterPro" id="IPR008928">
    <property type="entry name" value="6-hairpin_glycosidase_sf"/>
</dbReference>
<dbReference type="Pfam" id="PF14498">
    <property type="entry name" value="Glyco_hyd_65N_2"/>
    <property type="match status" value="1"/>
</dbReference>
<accession>A0A8H5ATQ5</accession>
<dbReference type="PANTHER" id="PTHR31084">
    <property type="entry name" value="ALPHA-L-FUCOSIDASE 2"/>
    <property type="match status" value="1"/>
</dbReference>
<evidence type="ECO:0000259" key="4">
    <source>
        <dbReference type="Pfam" id="PF22124"/>
    </source>
</evidence>
<evidence type="ECO:0000313" key="6">
    <source>
        <dbReference type="Proteomes" id="UP000567179"/>
    </source>
</evidence>
<name>A0A8H5ATQ5_9AGAR</name>
<sequence>MTFLHVCEARRTTGVIMWTQLLLTCALYNGLERRCRTGKHDFVMLLLFFLLYAGAYAAPSAFPKSGNGLWFTQQGDNWSREWLPVGNGYLAAMIPGGTSHETTQLNIESLWQGGPFADPSYNGGNKQPSEQAATAALMQQTRRTIFQSPIGEISSIDPLATNTANYGSFAGAGYMLSSLNVTGAATNYVRWLDLDQAIAATTWTQNGVDFQRNTFCSNPTHACVEHISATNGKTLPSLTYVFSTSQETNLPAPNVTCASSNSLLVTGLVANPGMSYAFIFRAFSSAAAAKFQCIQFPVASGAPPNATLTLVPGTGSAGATDSWITWVGDTNYDMDFGNAAHNFTFRGADPVTKLHALNAAGLSDYKSLLSQHVADVKSAFWDPFTLDLGQKFDSSTPTNELKAKYTIDGTPATNAYLDWLLFNFGRYLLASSSRGLMPANLQGKWGADQYINWGSDYHANINLQMNYWIAEMTGLGPTTIPLFDYMEKTWAPRGAYTAKVLYNITRGWVTHNEMNTFGHTGLKLSQFTGMWNDYPESAVWMMFHVWDHFDTTNDVAWWKAQGWPLVKGVASFHLDKLIPDLHFNDSTLVVNPCNSPEQPPITFGCANAQQIIWQLFNTVEKGFAASGDTDTEFLNEVRAKRAKMDKGLKIGSWGQLQEWKVEKDSPTDTHRHLSHLIGLYPGYAITNFDPSLQGTGPASGYTRQQVLDATKVSLIHRGNGSAADADAGWEKSWRAAAWAQFGNSSMFYHELSFAMTENFGPNLFSLYFYSNTDPDTIFQIDANLGFPAAVLNALIQVPDVPALSTPLKITLLPAVPTQWAASGSIKGARVRGGITVDFSWKDGKLASGTTLTVTNVNSNDSTFFGRTVQVVSGGRQLATFVTAPGLVKHL</sequence>
<dbReference type="PANTHER" id="PTHR31084:SF3">
    <property type="entry name" value="ALPHA-FUCOSIDASE A"/>
    <property type="match status" value="1"/>
</dbReference>
<feature type="domain" description="Glycosyl hydrolase family 95 N-terminal" evidence="2">
    <location>
        <begin position="69"/>
        <end position="288"/>
    </location>
</feature>
<feature type="domain" description="Alpha fucosidase A-like C-terminal" evidence="3">
    <location>
        <begin position="808"/>
        <end position="849"/>
    </location>
</feature>
<dbReference type="EMBL" id="JAACJJ010000057">
    <property type="protein sequence ID" value="KAF5310680.1"/>
    <property type="molecule type" value="Genomic_DNA"/>
</dbReference>
<keyword evidence="6" id="KW-1185">Reference proteome</keyword>
<dbReference type="GO" id="GO:0004560">
    <property type="term" value="F:alpha-L-fucosidase activity"/>
    <property type="evidence" value="ECO:0007669"/>
    <property type="project" value="InterPro"/>
</dbReference>
<dbReference type="Pfam" id="PF21307">
    <property type="entry name" value="Glyco_hydro_95_C"/>
    <property type="match status" value="1"/>
</dbReference>
<dbReference type="SUPFAM" id="SSF48208">
    <property type="entry name" value="Six-hairpin glycosidases"/>
    <property type="match status" value="1"/>
</dbReference>
<dbReference type="Proteomes" id="UP000567179">
    <property type="component" value="Unassembled WGS sequence"/>
</dbReference>
<comment type="caution">
    <text evidence="5">The sequence shown here is derived from an EMBL/GenBank/DDBJ whole genome shotgun (WGS) entry which is preliminary data.</text>
</comment>
<evidence type="ECO:0000259" key="2">
    <source>
        <dbReference type="Pfam" id="PF14498"/>
    </source>
</evidence>
<gene>
    <name evidence="5" type="ORF">D9619_007934</name>
</gene>
<dbReference type="InterPro" id="IPR012341">
    <property type="entry name" value="6hp_glycosidase-like_sf"/>
</dbReference>
<feature type="domain" description="Glycosyl hydrolase family 95 catalytic" evidence="4">
    <location>
        <begin position="365"/>
        <end position="794"/>
    </location>
</feature>
<evidence type="ECO:0000259" key="3">
    <source>
        <dbReference type="Pfam" id="PF21307"/>
    </source>
</evidence>
<feature type="transmembrane region" description="Helical" evidence="1">
    <location>
        <begin position="43"/>
        <end position="62"/>
    </location>
</feature>